<dbReference type="SUPFAM" id="SSF46785">
    <property type="entry name" value="Winged helix' DNA-binding domain"/>
    <property type="match status" value="1"/>
</dbReference>
<dbReference type="InterPro" id="IPR000835">
    <property type="entry name" value="HTH_MarR-typ"/>
</dbReference>
<comment type="caution">
    <text evidence="3">The sequence shown here is derived from an EMBL/GenBank/DDBJ whole genome shotgun (WGS) entry which is preliminary data.</text>
</comment>
<evidence type="ECO:0000313" key="3">
    <source>
        <dbReference type="EMBL" id="TXC68395.1"/>
    </source>
</evidence>
<sequence length="334" mass="35299">MYQRDFPRSDETGVIVIADAAFLPRLDQPLPDAIRIVRTIAIDGPPPAPAAMLESALVWIGITHAPSDAWTHALRTEIADRPATAFVVEAVGAAALDWAWDALGDSRCTILADPTALDRSLALQAASSGLAAAAFDSGGETHANELARLRDEVGRIAHALANLTDAAADRMAGDGAGPTGASADGSGLAGNGNGSVADPARGYGYQPALDSFSGQRRAGVTSLDIRKMIRMRRLRDKHFPSDLFGDPAWDMLLDLMVARIDRLPVSVSSLCIASAVPATTALRWIKTMTEAGLFERRSDPSDGRRVFIALSDETAQAMHAYFADMLAIGSLLPA</sequence>
<reference evidence="3 4" key="1">
    <citation type="submission" date="2019-08" db="EMBL/GenBank/DDBJ databases">
        <title>Sphingorhabdus soil sp. nov., isolated from arctic soil.</title>
        <authorList>
            <person name="Liu Y."/>
        </authorList>
    </citation>
    <scope>NUCLEOTIDE SEQUENCE [LARGE SCALE GENOMIC DNA]</scope>
    <source>
        <strain evidence="3 4">D-2Q-5-6</strain>
    </source>
</reference>
<evidence type="ECO:0000259" key="2">
    <source>
        <dbReference type="Pfam" id="PF13463"/>
    </source>
</evidence>
<keyword evidence="4" id="KW-1185">Reference proteome</keyword>
<dbReference type="EMBL" id="VOPY01000003">
    <property type="protein sequence ID" value="TXC68395.1"/>
    <property type="molecule type" value="Genomic_DNA"/>
</dbReference>
<dbReference type="Pfam" id="PF13463">
    <property type="entry name" value="HTH_27"/>
    <property type="match status" value="1"/>
</dbReference>
<dbReference type="InterPro" id="IPR036390">
    <property type="entry name" value="WH_DNA-bd_sf"/>
</dbReference>
<feature type="domain" description="HTH marR-type" evidence="2">
    <location>
        <begin position="265"/>
        <end position="312"/>
    </location>
</feature>
<gene>
    <name evidence="3" type="ORF">FSZ31_10580</name>
</gene>
<evidence type="ECO:0000313" key="4">
    <source>
        <dbReference type="Proteomes" id="UP000321129"/>
    </source>
</evidence>
<dbReference type="GO" id="GO:0003700">
    <property type="term" value="F:DNA-binding transcription factor activity"/>
    <property type="evidence" value="ECO:0007669"/>
    <property type="project" value="InterPro"/>
</dbReference>
<proteinExistence type="predicted"/>
<dbReference type="GO" id="GO:0003677">
    <property type="term" value="F:DNA binding"/>
    <property type="evidence" value="ECO:0007669"/>
    <property type="project" value="UniProtKB-KW"/>
</dbReference>
<protein>
    <submittedName>
        <fullName evidence="3">Winged helix DNA-binding protein</fullName>
    </submittedName>
</protein>
<evidence type="ECO:0000256" key="1">
    <source>
        <dbReference type="SAM" id="MobiDB-lite"/>
    </source>
</evidence>
<organism evidence="3 4">
    <name type="scientific">Flavisphingopyxis soli</name>
    <dbReference type="NCBI Taxonomy" id="2601267"/>
    <lineage>
        <taxon>Bacteria</taxon>
        <taxon>Pseudomonadati</taxon>
        <taxon>Pseudomonadota</taxon>
        <taxon>Alphaproteobacteria</taxon>
        <taxon>Sphingomonadales</taxon>
        <taxon>Sphingopyxidaceae</taxon>
        <taxon>Flavisphingopyxis</taxon>
    </lineage>
</organism>
<dbReference type="OrthoDB" id="7594920at2"/>
<accession>A0A5C6U9R0</accession>
<name>A0A5C6U9R0_9SPHN</name>
<feature type="region of interest" description="Disordered" evidence="1">
    <location>
        <begin position="174"/>
        <end position="193"/>
    </location>
</feature>
<dbReference type="Gene3D" id="1.10.10.10">
    <property type="entry name" value="Winged helix-like DNA-binding domain superfamily/Winged helix DNA-binding domain"/>
    <property type="match status" value="1"/>
</dbReference>
<dbReference type="InterPro" id="IPR036388">
    <property type="entry name" value="WH-like_DNA-bd_sf"/>
</dbReference>
<dbReference type="Proteomes" id="UP000321129">
    <property type="component" value="Unassembled WGS sequence"/>
</dbReference>
<keyword evidence="3" id="KW-0238">DNA-binding</keyword>
<dbReference type="AlphaFoldDB" id="A0A5C6U9R0"/>